<evidence type="ECO:0000313" key="12">
    <source>
        <dbReference type="Proteomes" id="UP001219933"/>
    </source>
</evidence>
<dbReference type="SUPFAM" id="SSF54001">
    <property type="entry name" value="Cysteine proteinases"/>
    <property type="match status" value="1"/>
</dbReference>
<evidence type="ECO:0000256" key="5">
    <source>
        <dbReference type="ARBA" id="ARBA00022801"/>
    </source>
</evidence>
<dbReference type="PROSITE" id="PS00972">
    <property type="entry name" value="USP_1"/>
    <property type="match status" value="1"/>
</dbReference>
<dbReference type="Proteomes" id="UP001219933">
    <property type="component" value="Chromosome 4"/>
</dbReference>
<dbReference type="PANTHER" id="PTHR21646:SF95">
    <property type="entry name" value="UBIQUITIN CARBOXYL-TERMINAL HYDROLASE 4-RELATED"/>
    <property type="match status" value="1"/>
</dbReference>
<dbReference type="InterPro" id="IPR018200">
    <property type="entry name" value="USP_CS"/>
</dbReference>
<dbReference type="GO" id="GO:0006508">
    <property type="term" value="P:proteolysis"/>
    <property type="evidence" value="ECO:0007669"/>
    <property type="project" value="UniProtKB-KW"/>
</dbReference>
<evidence type="ECO:0000256" key="8">
    <source>
        <dbReference type="SAM" id="MobiDB-lite"/>
    </source>
</evidence>
<reference evidence="11" key="1">
    <citation type="submission" date="2023-03" db="EMBL/GenBank/DDBJ databases">
        <title>Mating type loci evolution in Malassezia.</title>
        <authorList>
            <person name="Coelho M.A."/>
        </authorList>
    </citation>
    <scope>NUCLEOTIDE SEQUENCE</scope>
    <source>
        <strain evidence="11">CBS 11721</strain>
    </source>
</reference>
<dbReference type="PROSITE" id="PS50235">
    <property type="entry name" value="USP_3"/>
    <property type="match status" value="1"/>
</dbReference>
<keyword evidence="5 7" id="KW-0378">Hydrolase</keyword>
<feature type="domain" description="Rhodanese" evidence="9">
    <location>
        <begin position="195"/>
        <end position="307"/>
    </location>
</feature>
<dbReference type="GO" id="GO:0004843">
    <property type="term" value="F:cysteine-type deubiquitinase activity"/>
    <property type="evidence" value="ECO:0007669"/>
    <property type="project" value="UniProtKB-UniRule"/>
</dbReference>
<keyword evidence="12" id="KW-1185">Reference proteome</keyword>
<feature type="region of interest" description="Disordered" evidence="8">
    <location>
        <begin position="1"/>
        <end position="37"/>
    </location>
</feature>
<evidence type="ECO:0000256" key="3">
    <source>
        <dbReference type="ARBA" id="ARBA00022670"/>
    </source>
</evidence>
<dbReference type="EMBL" id="CP119880">
    <property type="protein sequence ID" value="WFD36205.1"/>
    <property type="molecule type" value="Genomic_DNA"/>
</dbReference>
<organism evidence="11 12">
    <name type="scientific">Malassezia cuniculi</name>
    <dbReference type="NCBI Taxonomy" id="948313"/>
    <lineage>
        <taxon>Eukaryota</taxon>
        <taxon>Fungi</taxon>
        <taxon>Dikarya</taxon>
        <taxon>Basidiomycota</taxon>
        <taxon>Ustilaginomycotina</taxon>
        <taxon>Malasseziomycetes</taxon>
        <taxon>Malasseziales</taxon>
        <taxon>Malasseziaceae</taxon>
        <taxon>Malassezia</taxon>
    </lineage>
</organism>
<keyword evidence="6 7" id="KW-0788">Thiol protease</keyword>
<dbReference type="GO" id="GO:0016579">
    <property type="term" value="P:protein deubiquitination"/>
    <property type="evidence" value="ECO:0007669"/>
    <property type="project" value="InterPro"/>
</dbReference>
<accession>A0AAF0ESZ5</accession>
<evidence type="ECO:0000256" key="4">
    <source>
        <dbReference type="ARBA" id="ARBA00022786"/>
    </source>
</evidence>
<dbReference type="InterPro" id="IPR050185">
    <property type="entry name" value="Ub_carboxyl-term_hydrolase"/>
</dbReference>
<evidence type="ECO:0000256" key="1">
    <source>
        <dbReference type="ARBA" id="ARBA00000707"/>
    </source>
</evidence>
<feature type="domain" description="USP" evidence="10">
    <location>
        <begin position="431"/>
        <end position="783"/>
    </location>
</feature>
<dbReference type="Pfam" id="PF00443">
    <property type="entry name" value="UCH"/>
    <property type="match status" value="1"/>
</dbReference>
<feature type="compositionally biased region" description="Pro residues" evidence="8">
    <location>
        <begin position="340"/>
        <end position="350"/>
    </location>
</feature>
<dbReference type="InterPro" id="IPR001763">
    <property type="entry name" value="Rhodanese-like_dom"/>
</dbReference>
<name>A0AAF0ESZ5_9BASI</name>
<dbReference type="SMART" id="SM00450">
    <property type="entry name" value="RHOD"/>
    <property type="match status" value="1"/>
</dbReference>
<protein>
    <recommendedName>
        <fullName evidence="7">Ubiquitin carboxyl-terminal hydrolase</fullName>
        <ecNumber evidence="7">3.4.19.12</ecNumber>
    </recommendedName>
</protein>
<dbReference type="InterPro" id="IPR036873">
    <property type="entry name" value="Rhodanese-like_dom_sf"/>
</dbReference>
<sequence length="789" mass="88014">MSRSVRQGEAADAPGTPGAPAAPQHVTLDRNYSPRHPVNLRRQVRPRLDTSFSLKSYVGAAATLFEKAQKFDRQGSLDSAFVNYLMAASVASFVPKHPEWEQVKQQRGATFASYQELMKRTPEIVSRTKAIEAQLCEREEALADQQPPPLGPKSPRRLPELPHDQTLSVEQLWQQLNPGFDKTSDGVNEWLVRRAGCSVLLVDSRPRAAFALGTIGGADVLCLDAELVHDNASEEDLAELLDVAPLEHERFANRASYDLVIIFDTESRGVTGNVERVFSALRRSGVSPTLLRGGFDAWKRVVGDNGVSRPQEETPKPASLAPVQPEPSPVEPQPKESYPPTKPCVPPPVYYPSSSGSRRMRDIPSSLHPGQPPEYPAAQGRDTTLAYGQSAVQVPPPAAPSAYDRMPPRPPAERAPMAPKDTAKDQIVLACGLHNFGNSCYMNATLQCLSATVSLSRYMLDGMYKRAINVQNPLGTRGALAEAYAQLVRRLWRGQGPFAPYEFRDVISRVAPVFRGSEQQDAQEFLVFLLDGLHEDLNLVLQRPAPFELSDAQQKIIDTSAPQVASSIEWQRYRTRENSVIVDTFQGQLRNRMTCTVCGTISTTYNTFMYLSLPIPHVRRGSVSLEQCLNAFVHDEVMDGANAWHCPKCKKPRRSIKQLTFARLPPILLIQLKRFYYKGAVTEKIRTRVTFPIDDFDLTNYMPPPLPPGAAMPGYVPSQTQRPPYVYDLYGVTHHFGDLNTGHYTASVRTHGRWMECDDTRIGSESESKLHSDSLYILWFRRQPLPVYN</sequence>
<dbReference type="Gene3D" id="3.90.70.10">
    <property type="entry name" value="Cysteine proteinases"/>
    <property type="match status" value="1"/>
</dbReference>
<evidence type="ECO:0000256" key="7">
    <source>
        <dbReference type="RuleBase" id="RU366025"/>
    </source>
</evidence>
<dbReference type="InterPro" id="IPR015063">
    <property type="entry name" value="USP8_dimer"/>
</dbReference>
<dbReference type="Gene3D" id="1.20.58.80">
    <property type="entry name" value="Phosphotransferase system, lactose/cellobiose-type IIA subunit"/>
    <property type="match status" value="1"/>
</dbReference>
<dbReference type="AlphaFoldDB" id="A0AAF0ESZ5"/>
<evidence type="ECO:0000259" key="9">
    <source>
        <dbReference type="PROSITE" id="PS50206"/>
    </source>
</evidence>
<dbReference type="InterPro" id="IPR038765">
    <property type="entry name" value="Papain-like_cys_pep_sf"/>
</dbReference>
<feature type="region of interest" description="Disordered" evidence="8">
    <location>
        <begin position="140"/>
        <end position="161"/>
    </location>
</feature>
<keyword evidence="3 7" id="KW-0645">Protease</keyword>
<feature type="region of interest" description="Disordered" evidence="8">
    <location>
        <begin position="305"/>
        <end position="380"/>
    </location>
</feature>
<dbReference type="Gene3D" id="3.40.250.10">
    <property type="entry name" value="Rhodanese-like domain"/>
    <property type="match status" value="1"/>
</dbReference>
<dbReference type="InterPro" id="IPR028889">
    <property type="entry name" value="USP"/>
</dbReference>
<dbReference type="EC" id="3.4.19.12" evidence="7"/>
<comment type="catalytic activity">
    <reaction evidence="1 7">
        <text>Thiol-dependent hydrolysis of ester, thioester, amide, peptide and isopeptide bonds formed by the C-terminal Gly of ubiquitin (a 76-residue protein attached to proteins as an intracellular targeting signal).</text>
        <dbReference type="EC" id="3.4.19.12"/>
    </reaction>
</comment>
<comment type="similarity">
    <text evidence="2 7">Belongs to the peptidase C19 family.</text>
</comment>
<proteinExistence type="inferred from homology"/>
<dbReference type="InterPro" id="IPR001394">
    <property type="entry name" value="Peptidase_C19_UCH"/>
</dbReference>
<dbReference type="PROSITE" id="PS50206">
    <property type="entry name" value="RHODANESE_3"/>
    <property type="match status" value="1"/>
</dbReference>
<dbReference type="Pfam" id="PF08969">
    <property type="entry name" value="USP8_dimer"/>
    <property type="match status" value="1"/>
</dbReference>
<evidence type="ECO:0000256" key="2">
    <source>
        <dbReference type="ARBA" id="ARBA00009085"/>
    </source>
</evidence>
<gene>
    <name evidence="11" type="primary">DOA4</name>
    <name evidence="11" type="ORF">MCUN1_003082</name>
</gene>
<evidence type="ECO:0000256" key="6">
    <source>
        <dbReference type="ARBA" id="ARBA00022807"/>
    </source>
</evidence>
<evidence type="ECO:0000259" key="10">
    <source>
        <dbReference type="PROSITE" id="PS50235"/>
    </source>
</evidence>
<dbReference type="CDD" id="cd02674">
    <property type="entry name" value="Peptidase_C19R"/>
    <property type="match status" value="1"/>
</dbReference>
<dbReference type="PANTHER" id="PTHR21646">
    <property type="entry name" value="UBIQUITIN CARBOXYL-TERMINAL HYDROLASE"/>
    <property type="match status" value="1"/>
</dbReference>
<feature type="compositionally biased region" description="Low complexity" evidence="8">
    <location>
        <begin position="10"/>
        <end position="23"/>
    </location>
</feature>
<dbReference type="PROSITE" id="PS00973">
    <property type="entry name" value="USP_2"/>
    <property type="match status" value="1"/>
</dbReference>
<keyword evidence="4 7" id="KW-0833">Ubl conjugation pathway</keyword>
<feature type="region of interest" description="Disordered" evidence="8">
    <location>
        <begin position="395"/>
        <end position="418"/>
    </location>
</feature>
<evidence type="ECO:0000313" key="11">
    <source>
        <dbReference type="EMBL" id="WFD36205.1"/>
    </source>
</evidence>
<dbReference type="SUPFAM" id="SSF52821">
    <property type="entry name" value="Rhodanese/Cell cycle control phosphatase"/>
    <property type="match status" value="1"/>
</dbReference>
<dbReference type="SUPFAM" id="SSF140856">
    <property type="entry name" value="USP8 N-terminal domain-like"/>
    <property type="match status" value="1"/>
</dbReference>